<reference evidence="2" key="1">
    <citation type="submission" date="2016-02" db="EMBL/GenBank/DDBJ databases">
        <title>Genomic sequences of Ochrobactrum anthropi.</title>
        <authorList>
            <person name="Chudasama K.S."/>
            <person name="Thaker V.S."/>
        </authorList>
    </citation>
    <scope>NUCLEOTIDE SEQUENCE [LARGE SCALE GENOMIC DNA]</scope>
    <source>
        <strain evidence="2">SUBG007</strain>
    </source>
</reference>
<sequence length="245" mass="26897">MNKVSATENVNEFEQMVESVADVSSAPHGGFRSQSRRFGEDGQQVLCGADFPQSGQAGERLDMFFEQLADQYRSSIAVISDGESLTYQDLDERSNQFARLLKDRGVAPGDRIGLLLDRSAETYITLLAVMKAGAAYVPLATAFPEDRMALIIEDANVKLVISLRAYADRVEKMPVPHVLIDDCAAAIAEQSKARFETAARSANPDEICYILYTVGDDRPRRALPSGIRASAIFSASLRRLWLSGK</sequence>
<dbReference type="InterPro" id="IPR042099">
    <property type="entry name" value="ANL_N_sf"/>
</dbReference>
<dbReference type="SUPFAM" id="SSF56801">
    <property type="entry name" value="Acetyl-CoA synthetase-like"/>
    <property type="match status" value="1"/>
</dbReference>
<evidence type="ECO:0000313" key="2">
    <source>
        <dbReference type="EMBL" id="KYB44876.1"/>
    </source>
</evidence>
<dbReference type="PANTHER" id="PTHR45527">
    <property type="entry name" value="NONRIBOSOMAL PEPTIDE SYNTHETASE"/>
    <property type="match status" value="1"/>
</dbReference>
<feature type="domain" description="AMP-dependent synthetase/ligase" evidence="1">
    <location>
        <begin position="65"/>
        <end position="215"/>
    </location>
</feature>
<dbReference type="Pfam" id="PF00501">
    <property type="entry name" value="AMP-binding"/>
    <property type="match status" value="1"/>
</dbReference>
<gene>
    <name evidence="2" type="ORF">AB664_02220</name>
</gene>
<dbReference type="EMBL" id="LUAY01007308">
    <property type="protein sequence ID" value="KYB44876.1"/>
    <property type="molecule type" value="Genomic_DNA"/>
</dbReference>
<dbReference type="InterPro" id="IPR000873">
    <property type="entry name" value="AMP-dep_synth/lig_dom"/>
</dbReference>
<name>A0A656Z6R5_BRUAN</name>
<dbReference type="GO" id="GO:0005737">
    <property type="term" value="C:cytoplasm"/>
    <property type="evidence" value="ECO:0007669"/>
    <property type="project" value="TreeGrafter"/>
</dbReference>
<proteinExistence type="predicted"/>
<accession>A0A656Z6R5</accession>
<dbReference type="AlphaFoldDB" id="A0A656Z6R5"/>
<protein>
    <recommendedName>
        <fullName evidence="1">AMP-dependent synthetase/ligase domain-containing protein</fullName>
    </recommendedName>
</protein>
<dbReference type="GO" id="GO:0031177">
    <property type="term" value="F:phosphopantetheine binding"/>
    <property type="evidence" value="ECO:0007669"/>
    <property type="project" value="TreeGrafter"/>
</dbReference>
<dbReference type="PANTHER" id="PTHR45527:SF1">
    <property type="entry name" value="FATTY ACID SYNTHASE"/>
    <property type="match status" value="1"/>
</dbReference>
<evidence type="ECO:0000259" key="1">
    <source>
        <dbReference type="Pfam" id="PF00501"/>
    </source>
</evidence>
<dbReference type="Gene3D" id="3.40.50.12780">
    <property type="entry name" value="N-terminal domain of ligase-like"/>
    <property type="match status" value="1"/>
</dbReference>
<comment type="caution">
    <text evidence="2">The sequence shown here is derived from an EMBL/GenBank/DDBJ whole genome shotgun (WGS) entry which is preliminary data.</text>
</comment>
<dbReference type="GO" id="GO:0043041">
    <property type="term" value="P:amino acid activation for nonribosomal peptide biosynthetic process"/>
    <property type="evidence" value="ECO:0007669"/>
    <property type="project" value="TreeGrafter"/>
</dbReference>
<organism evidence="2">
    <name type="scientific">Brucella anthropi</name>
    <name type="common">Ochrobactrum anthropi</name>
    <dbReference type="NCBI Taxonomy" id="529"/>
    <lineage>
        <taxon>Bacteria</taxon>
        <taxon>Pseudomonadati</taxon>
        <taxon>Pseudomonadota</taxon>
        <taxon>Alphaproteobacteria</taxon>
        <taxon>Hyphomicrobiales</taxon>
        <taxon>Brucellaceae</taxon>
        <taxon>Brucella/Ochrobactrum group</taxon>
        <taxon>Brucella</taxon>
    </lineage>
</organism>
<dbReference type="GO" id="GO:0044550">
    <property type="term" value="P:secondary metabolite biosynthetic process"/>
    <property type="evidence" value="ECO:0007669"/>
    <property type="project" value="TreeGrafter"/>
</dbReference>